<evidence type="ECO:0000313" key="10">
    <source>
        <dbReference type="Proteomes" id="UP000285301"/>
    </source>
</evidence>
<keyword evidence="2" id="KW-0732">Signal</keyword>
<proteinExistence type="inferred from homology"/>
<dbReference type="CDD" id="cd00190">
    <property type="entry name" value="Tryp_SPc"/>
    <property type="match status" value="1"/>
</dbReference>
<dbReference type="SMART" id="SM00680">
    <property type="entry name" value="CLIP"/>
    <property type="match status" value="1"/>
</dbReference>
<dbReference type="PRINTS" id="PR00722">
    <property type="entry name" value="CHYMOTRYPSIN"/>
</dbReference>
<keyword evidence="10" id="KW-1185">Reference proteome</keyword>
<sequence>ELEENDDCFTYDGSKGKCYPITSCISYYKPLLPKVKPKVCSWDGDTPQVCCPLVKKPSLEQTLRTLKPEKVSNEHTSEVLPDLHRFSPNILRCGTRKNGASFYIVGGNIAYQAKWPWIASIMIKRGESEFEHICGGNIISDFFILTAAHCFPQNADATKFMVGIGDNRLENTTKFQVEQIYTHPNYTSRLHYNDIALVQLEYGIRFTDTIRPICLPFSKDGKIEATFGDEASIAGWGHESYGGQTTNLLREASVNLISLDQCNKSYARLKSSKLTNGVTEKFICAGTEDGSRDSCSGDSGGPLVIKSNFSSSAETDSNFDGTYYQIGVISFGYQCALKDFPGVYTKVDSYLDWILSHVDLSESLTPPIIEL</sequence>
<dbReference type="InterPro" id="IPR043504">
    <property type="entry name" value="Peptidase_S1_PA_chymotrypsin"/>
</dbReference>
<dbReference type="FunFam" id="2.40.10.10:FF:000006">
    <property type="entry name" value="Serine proteinase stubble"/>
    <property type="match status" value="1"/>
</dbReference>
<dbReference type="InterPro" id="IPR009003">
    <property type="entry name" value="Peptidase_S1_PA"/>
</dbReference>
<organism evidence="9 10">
    <name type="scientific">Dinothrombium tinctorium</name>
    <dbReference type="NCBI Taxonomy" id="1965070"/>
    <lineage>
        <taxon>Eukaryota</taxon>
        <taxon>Metazoa</taxon>
        <taxon>Ecdysozoa</taxon>
        <taxon>Arthropoda</taxon>
        <taxon>Chelicerata</taxon>
        <taxon>Arachnida</taxon>
        <taxon>Acari</taxon>
        <taxon>Acariformes</taxon>
        <taxon>Trombidiformes</taxon>
        <taxon>Prostigmata</taxon>
        <taxon>Anystina</taxon>
        <taxon>Parasitengona</taxon>
        <taxon>Trombidioidea</taxon>
        <taxon>Trombidiidae</taxon>
        <taxon>Dinothrombium</taxon>
    </lineage>
</organism>
<dbReference type="InterPro" id="IPR001254">
    <property type="entry name" value="Trypsin_dom"/>
</dbReference>
<dbReference type="STRING" id="1965070.A0A443QQ49"/>
<feature type="domain" description="Peptidase S1" evidence="8">
    <location>
        <begin position="104"/>
        <end position="359"/>
    </location>
</feature>
<protein>
    <submittedName>
        <fullName evidence="9">Clotting factor B-like protein</fullName>
    </submittedName>
</protein>
<evidence type="ECO:0000259" key="8">
    <source>
        <dbReference type="PROSITE" id="PS50240"/>
    </source>
</evidence>
<dbReference type="InterPro" id="IPR022700">
    <property type="entry name" value="CLIP"/>
</dbReference>
<dbReference type="PANTHER" id="PTHR24252">
    <property type="entry name" value="ACROSIN-RELATED"/>
    <property type="match status" value="1"/>
</dbReference>
<dbReference type="GO" id="GO:0004252">
    <property type="term" value="F:serine-type endopeptidase activity"/>
    <property type="evidence" value="ECO:0007669"/>
    <property type="project" value="InterPro"/>
</dbReference>
<evidence type="ECO:0000313" key="9">
    <source>
        <dbReference type="EMBL" id="RWS05137.1"/>
    </source>
</evidence>
<name>A0A443QQ49_9ACAR</name>
<feature type="non-terminal residue" evidence="9">
    <location>
        <position position="1"/>
    </location>
</feature>
<evidence type="ECO:0000256" key="5">
    <source>
        <dbReference type="ARBA" id="ARBA00023157"/>
    </source>
</evidence>
<dbReference type="Pfam" id="PF00089">
    <property type="entry name" value="Trypsin"/>
    <property type="match status" value="1"/>
</dbReference>
<dbReference type="Gene3D" id="2.40.10.10">
    <property type="entry name" value="Trypsin-like serine proteases"/>
    <property type="match status" value="1"/>
</dbReference>
<dbReference type="PANTHER" id="PTHR24252:SF7">
    <property type="entry name" value="HYALIN"/>
    <property type="match status" value="1"/>
</dbReference>
<dbReference type="GO" id="GO:0006508">
    <property type="term" value="P:proteolysis"/>
    <property type="evidence" value="ECO:0007669"/>
    <property type="project" value="UniProtKB-KW"/>
</dbReference>
<keyword evidence="5" id="KW-1015">Disulfide bond</keyword>
<dbReference type="InterPro" id="IPR033116">
    <property type="entry name" value="TRYPSIN_SER"/>
</dbReference>
<dbReference type="PROSITE" id="PS00134">
    <property type="entry name" value="TRYPSIN_HIS"/>
    <property type="match status" value="1"/>
</dbReference>
<keyword evidence="3 7" id="KW-0378">Hydrolase</keyword>
<comment type="caution">
    <text evidence="9">The sequence shown here is derived from an EMBL/GenBank/DDBJ whole genome shotgun (WGS) entry which is preliminary data.</text>
</comment>
<dbReference type="SUPFAM" id="SSF50494">
    <property type="entry name" value="Trypsin-like serine proteases"/>
    <property type="match status" value="1"/>
</dbReference>
<reference evidence="9 10" key="1">
    <citation type="journal article" date="2018" name="Gigascience">
        <title>Genomes of trombidid mites reveal novel predicted allergens and laterally-transferred genes associated with secondary metabolism.</title>
        <authorList>
            <person name="Dong X."/>
            <person name="Chaisiri K."/>
            <person name="Xia D."/>
            <person name="Armstrong S.D."/>
            <person name="Fang Y."/>
            <person name="Donnelly M.J."/>
            <person name="Kadowaki T."/>
            <person name="McGarry J.W."/>
            <person name="Darby A.C."/>
            <person name="Makepeace B.L."/>
        </authorList>
    </citation>
    <scope>NUCLEOTIDE SEQUENCE [LARGE SCALE GENOMIC DNA]</scope>
    <source>
        <strain evidence="9">UoL-WK</strain>
    </source>
</reference>
<comment type="similarity">
    <text evidence="6">Belongs to the peptidase S1 family. CLIP subfamily.</text>
</comment>
<accession>A0A443QQ49</accession>
<evidence type="ECO:0000256" key="1">
    <source>
        <dbReference type="ARBA" id="ARBA00022670"/>
    </source>
</evidence>
<evidence type="ECO:0000256" key="6">
    <source>
        <dbReference type="ARBA" id="ARBA00024195"/>
    </source>
</evidence>
<dbReference type="InterPro" id="IPR001314">
    <property type="entry name" value="Peptidase_S1A"/>
</dbReference>
<gene>
    <name evidence="9" type="ORF">B4U79_08371</name>
</gene>
<dbReference type="EMBL" id="NCKU01005004">
    <property type="protein sequence ID" value="RWS05137.1"/>
    <property type="molecule type" value="Genomic_DNA"/>
</dbReference>
<evidence type="ECO:0000256" key="4">
    <source>
        <dbReference type="ARBA" id="ARBA00022825"/>
    </source>
</evidence>
<dbReference type="SMART" id="SM00020">
    <property type="entry name" value="Tryp_SPc"/>
    <property type="match status" value="1"/>
</dbReference>
<keyword evidence="1 7" id="KW-0645">Protease</keyword>
<dbReference type="OrthoDB" id="10012881at2759"/>
<dbReference type="PROSITE" id="PS50240">
    <property type="entry name" value="TRYPSIN_DOM"/>
    <property type="match status" value="1"/>
</dbReference>
<dbReference type="PROSITE" id="PS00135">
    <property type="entry name" value="TRYPSIN_SER"/>
    <property type="match status" value="1"/>
</dbReference>
<dbReference type="InterPro" id="IPR018114">
    <property type="entry name" value="TRYPSIN_HIS"/>
</dbReference>
<evidence type="ECO:0000256" key="2">
    <source>
        <dbReference type="ARBA" id="ARBA00022729"/>
    </source>
</evidence>
<keyword evidence="4 7" id="KW-0720">Serine protease</keyword>
<evidence type="ECO:0000256" key="3">
    <source>
        <dbReference type="ARBA" id="ARBA00022801"/>
    </source>
</evidence>
<dbReference type="AlphaFoldDB" id="A0A443QQ49"/>
<evidence type="ECO:0000256" key="7">
    <source>
        <dbReference type="RuleBase" id="RU363034"/>
    </source>
</evidence>
<dbReference type="Proteomes" id="UP000285301">
    <property type="component" value="Unassembled WGS sequence"/>
</dbReference>